<comment type="caution">
    <text evidence="1">The sequence shown here is derived from an EMBL/GenBank/DDBJ whole genome shotgun (WGS) entry which is preliminary data.</text>
</comment>
<name>A0ABW4KER2_9HYPH</name>
<dbReference type="Proteomes" id="UP001597308">
    <property type="component" value="Unassembled WGS sequence"/>
</dbReference>
<dbReference type="SUPFAM" id="SSF52540">
    <property type="entry name" value="P-loop containing nucleoside triphosphate hydrolases"/>
    <property type="match status" value="1"/>
</dbReference>
<sequence>MSTTKFNPFRPNNITAPGMFVGRLEELKLIERALFQTKNGNPQHFLVQGERGIGKSSLIYYIDKMSTGDFPGLAGGDFKFITVSVDLGGL</sequence>
<evidence type="ECO:0000313" key="2">
    <source>
        <dbReference type="Proteomes" id="UP001597308"/>
    </source>
</evidence>
<evidence type="ECO:0000313" key="1">
    <source>
        <dbReference type="EMBL" id="MFD1704803.1"/>
    </source>
</evidence>
<dbReference type="EMBL" id="JBHUER010000011">
    <property type="protein sequence ID" value="MFD1704803.1"/>
    <property type="molecule type" value="Genomic_DNA"/>
</dbReference>
<dbReference type="RefSeq" id="WP_378800863.1">
    <property type="nucleotide sequence ID" value="NZ_JBHUER010000011.1"/>
</dbReference>
<accession>A0ABW4KER2</accession>
<organism evidence="1 2">
    <name type="scientific">Methylopila henanensis</name>
    <dbReference type="NCBI Taxonomy" id="873516"/>
    <lineage>
        <taxon>Bacteria</taxon>
        <taxon>Pseudomonadati</taxon>
        <taxon>Pseudomonadota</taxon>
        <taxon>Alphaproteobacteria</taxon>
        <taxon>Hyphomicrobiales</taxon>
        <taxon>Methylopilaceae</taxon>
        <taxon>Methylopila</taxon>
    </lineage>
</organism>
<dbReference type="Gene3D" id="3.40.50.300">
    <property type="entry name" value="P-loop containing nucleotide triphosphate hydrolases"/>
    <property type="match status" value="1"/>
</dbReference>
<keyword evidence="2" id="KW-1185">Reference proteome</keyword>
<dbReference type="InterPro" id="IPR027417">
    <property type="entry name" value="P-loop_NTPase"/>
</dbReference>
<proteinExistence type="predicted"/>
<protein>
    <submittedName>
        <fullName evidence="1">AAA family ATPase</fullName>
    </submittedName>
</protein>
<reference evidence="2" key="1">
    <citation type="journal article" date="2019" name="Int. J. Syst. Evol. Microbiol.">
        <title>The Global Catalogue of Microorganisms (GCM) 10K type strain sequencing project: providing services to taxonomists for standard genome sequencing and annotation.</title>
        <authorList>
            <consortium name="The Broad Institute Genomics Platform"/>
            <consortium name="The Broad Institute Genome Sequencing Center for Infectious Disease"/>
            <person name="Wu L."/>
            <person name="Ma J."/>
        </authorList>
    </citation>
    <scope>NUCLEOTIDE SEQUENCE [LARGE SCALE GENOMIC DNA]</scope>
    <source>
        <strain evidence="2">KCTC 23707</strain>
    </source>
</reference>
<gene>
    <name evidence="1" type="ORF">ACFSCV_17490</name>
</gene>